<accession>A0A2I0V8X0</accession>
<dbReference type="PANTHER" id="PTHR31190">
    <property type="entry name" value="DNA-BINDING DOMAIN"/>
    <property type="match status" value="1"/>
</dbReference>
<comment type="subcellular location">
    <subcellularLocation>
        <location evidence="1">Nucleus</location>
    </subcellularLocation>
</comment>
<organism evidence="10 11">
    <name type="scientific">Dendrobium catenatum</name>
    <dbReference type="NCBI Taxonomy" id="906689"/>
    <lineage>
        <taxon>Eukaryota</taxon>
        <taxon>Viridiplantae</taxon>
        <taxon>Streptophyta</taxon>
        <taxon>Embryophyta</taxon>
        <taxon>Tracheophyta</taxon>
        <taxon>Spermatophyta</taxon>
        <taxon>Magnoliopsida</taxon>
        <taxon>Liliopsida</taxon>
        <taxon>Asparagales</taxon>
        <taxon>Orchidaceae</taxon>
        <taxon>Epidendroideae</taxon>
        <taxon>Malaxideae</taxon>
        <taxon>Dendrobiinae</taxon>
        <taxon>Dendrobium</taxon>
    </lineage>
</organism>
<keyword evidence="6" id="KW-0804">Transcription</keyword>
<evidence type="ECO:0000256" key="5">
    <source>
        <dbReference type="ARBA" id="ARBA00023159"/>
    </source>
</evidence>
<dbReference type="PROSITE" id="PS51032">
    <property type="entry name" value="AP2_ERF"/>
    <property type="match status" value="1"/>
</dbReference>
<keyword evidence="5" id="KW-0010">Activator</keyword>
<dbReference type="GO" id="GO:0005634">
    <property type="term" value="C:nucleus"/>
    <property type="evidence" value="ECO:0007669"/>
    <property type="project" value="UniProtKB-SubCell"/>
</dbReference>
<keyword evidence="3" id="KW-0805">Transcription regulation</keyword>
<keyword evidence="4" id="KW-0238">DNA-binding</keyword>
<gene>
    <name evidence="10" type="primary">ERF5</name>
    <name evidence="10" type="ORF">MA16_Dca020230</name>
</gene>
<dbReference type="GO" id="GO:0003700">
    <property type="term" value="F:DNA-binding transcription factor activity"/>
    <property type="evidence" value="ECO:0007669"/>
    <property type="project" value="InterPro"/>
</dbReference>
<evidence type="ECO:0000256" key="2">
    <source>
        <dbReference type="ARBA" id="ARBA00022745"/>
    </source>
</evidence>
<dbReference type="OrthoDB" id="674504at2759"/>
<evidence type="ECO:0000256" key="8">
    <source>
        <dbReference type="SAM" id="MobiDB-lite"/>
    </source>
</evidence>
<dbReference type="Pfam" id="PF00847">
    <property type="entry name" value="AP2"/>
    <property type="match status" value="1"/>
</dbReference>
<dbReference type="InterPro" id="IPR044808">
    <property type="entry name" value="ERF_plant"/>
</dbReference>
<dbReference type="InterPro" id="IPR001471">
    <property type="entry name" value="AP2/ERF_dom"/>
</dbReference>
<dbReference type="Gene3D" id="3.30.730.10">
    <property type="entry name" value="AP2/ERF domain"/>
    <property type="match status" value="1"/>
</dbReference>
<feature type="domain" description="AP2/ERF" evidence="9">
    <location>
        <begin position="142"/>
        <end position="200"/>
    </location>
</feature>
<evidence type="ECO:0000256" key="7">
    <source>
        <dbReference type="ARBA" id="ARBA00023242"/>
    </source>
</evidence>
<evidence type="ECO:0000259" key="9">
    <source>
        <dbReference type="PROSITE" id="PS51032"/>
    </source>
</evidence>
<sequence>MMATEQSFALELIREHLFGDAAASLEDLLIGLPTPPPATTHSYGDLNISDYLEQTETYYNCPVPVPAASSVQAPVPAPTAAPEPYIGGFRFREPAQTMIRFGGDRADIGLTLNIPHAAAPKVEWIDGSDGDLRPPELFDFHRYRGVRQRPWGKFAAEIRDPKRRGSRVWLGTFDTAVEAARAYDRAAFQMRGSKAILNFPNEVGSSADWVRPAMAVEKRAREEEGEAAREVKRKREEESKSSITSEGPLTPSTWSAVWEGADVKGLFNLPPLSPLSPHPSLGFPQLLVI</sequence>
<keyword evidence="11" id="KW-1185">Reference proteome</keyword>
<protein>
    <submittedName>
        <fullName evidence="10">Ethylene-responsive transcription factor 5</fullName>
    </submittedName>
</protein>
<dbReference type="EMBL" id="KZ504050">
    <property type="protein sequence ID" value="PKU59857.1"/>
    <property type="molecule type" value="Genomic_DNA"/>
</dbReference>
<keyword evidence="7" id="KW-0539">Nucleus</keyword>
<evidence type="ECO:0000256" key="1">
    <source>
        <dbReference type="ARBA" id="ARBA00004123"/>
    </source>
</evidence>
<reference evidence="10 11" key="1">
    <citation type="journal article" date="2016" name="Sci. Rep.">
        <title>The Dendrobium catenatum Lindl. genome sequence provides insights into polysaccharide synthase, floral development and adaptive evolution.</title>
        <authorList>
            <person name="Zhang G.Q."/>
            <person name="Xu Q."/>
            <person name="Bian C."/>
            <person name="Tsai W.C."/>
            <person name="Yeh C.M."/>
            <person name="Liu K.W."/>
            <person name="Yoshida K."/>
            <person name="Zhang L.S."/>
            <person name="Chang S.B."/>
            <person name="Chen F."/>
            <person name="Shi Y."/>
            <person name="Su Y.Y."/>
            <person name="Zhang Y.Q."/>
            <person name="Chen L.J."/>
            <person name="Yin Y."/>
            <person name="Lin M."/>
            <person name="Huang H."/>
            <person name="Deng H."/>
            <person name="Wang Z.W."/>
            <person name="Zhu S.L."/>
            <person name="Zhao X."/>
            <person name="Deng C."/>
            <person name="Niu S.C."/>
            <person name="Huang J."/>
            <person name="Wang M."/>
            <person name="Liu G.H."/>
            <person name="Yang H.J."/>
            <person name="Xiao X.J."/>
            <person name="Hsiao Y.Y."/>
            <person name="Wu W.L."/>
            <person name="Chen Y.Y."/>
            <person name="Mitsuda N."/>
            <person name="Ohme-Takagi M."/>
            <person name="Luo Y.B."/>
            <person name="Van de Peer Y."/>
            <person name="Liu Z.J."/>
        </authorList>
    </citation>
    <scope>NUCLEOTIDE SEQUENCE [LARGE SCALE GENOMIC DNA]</scope>
    <source>
        <tissue evidence="10">The whole plant</tissue>
    </source>
</reference>
<name>A0A2I0V8X0_9ASPA</name>
<dbReference type="AlphaFoldDB" id="A0A2I0V8X0"/>
<evidence type="ECO:0000256" key="6">
    <source>
        <dbReference type="ARBA" id="ARBA00023163"/>
    </source>
</evidence>
<dbReference type="FunFam" id="3.30.730.10:FF:000001">
    <property type="entry name" value="Ethylene-responsive transcription factor 2"/>
    <property type="match status" value="1"/>
</dbReference>
<feature type="region of interest" description="Disordered" evidence="8">
    <location>
        <begin position="220"/>
        <end position="251"/>
    </location>
</feature>
<feature type="compositionally biased region" description="Basic and acidic residues" evidence="8">
    <location>
        <begin position="220"/>
        <end position="240"/>
    </location>
</feature>
<dbReference type="SMART" id="SM00380">
    <property type="entry name" value="AP2"/>
    <property type="match status" value="1"/>
</dbReference>
<dbReference type="InterPro" id="IPR036955">
    <property type="entry name" value="AP2/ERF_dom_sf"/>
</dbReference>
<evidence type="ECO:0000256" key="3">
    <source>
        <dbReference type="ARBA" id="ARBA00023015"/>
    </source>
</evidence>
<dbReference type="CDD" id="cd00018">
    <property type="entry name" value="AP2"/>
    <property type="match status" value="1"/>
</dbReference>
<dbReference type="InterPro" id="IPR016177">
    <property type="entry name" value="DNA-bd_dom_sf"/>
</dbReference>
<dbReference type="PRINTS" id="PR00367">
    <property type="entry name" value="ETHRSPELEMNT"/>
</dbReference>
<dbReference type="GO" id="GO:0006950">
    <property type="term" value="P:response to stress"/>
    <property type="evidence" value="ECO:0007669"/>
    <property type="project" value="UniProtKB-ARBA"/>
</dbReference>
<proteinExistence type="predicted"/>
<dbReference type="Proteomes" id="UP000233837">
    <property type="component" value="Unassembled WGS sequence"/>
</dbReference>
<keyword evidence="2" id="KW-0936">Ethylene signaling pathway</keyword>
<evidence type="ECO:0000256" key="4">
    <source>
        <dbReference type="ARBA" id="ARBA00023125"/>
    </source>
</evidence>
<dbReference type="GO" id="GO:0000976">
    <property type="term" value="F:transcription cis-regulatory region binding"/>
    <property type="evidence" value="ECO:0007669"/>
    <property type="project" value="UniProtKB-ARBA"/>
</dbReference>
<dbReference type="PANTHER" id="PTHR31190:SF499">
    <property type="entry name" value="ETHYLENE-RESPONSIVE TRANSCRIPTION FACTOR ERF105"/>
    <property type="match status" value="1"/>
</dbReference>
<dbReference type="GO" id="GO:0009873">
    <property type="term" value="P:ethylene-activated signaling pathway"/>
    <property type="evidence" value="ECO:0007669"/>
    <property type="project" value="UniProtKB-KW"/>
</dbReference>
<evidence type="ECO:0000313" key="11">
    <source>
        <dbReference type="Proteomes" id="UP000233837"/>
    </source>
</evidence>
<reference evidence="10 11" key="2">
    <citation type="journal article" date="2017" name="Nature">
        <title>The Apostasia genome and the evolution of orchids.</title>
        <authorList>
            <person name="Zhang G.Q."/>
            <person name="Liu K.W."/>
            <person name="Li Z."/>
            <person name="Lohaus R."/>
            <person name="Hsiao Y.Y."/>
            <person name="Niu S.C."/>
            <person name="Wang J.Y."/>
            <person name="Lin Y.C."/>
            <person name="Xu Q."/>
            <person name="Chen L.J."/>
            <person name="Yoshida K."/>
            <person name="Fujiwara S."/>
            <person name="Wang Z.W."/>
            <person name="Zhang Y.Q."/>
            <person name="Mitsuda N."/>
            <person name="Wang M."/>
            <person name="Liu G.H."/>
            <person name="Pecoraro L."/>
            <person name="Huang H.X."/>
            <person name="Xiao X.J."/>
            <person name="Lin M."/>
            <person name="Wu X.Y."/>
            <person name="Wu W.L."/>
            <person name="Chen Y.Y."/>
            <person name="Chang S.B."/>
            <person name="Sakamoto S."/>
            <person name="Ohme-Takagi M."/>
            <person name="Yagi M."/>
            <person name="Zeng S.J."/>
            <person name="Shen C.Y."/>
            <person name="Yeh C.M."/>
            <person name="Luo Y.B."/>
            <person name="Tsai W.C."/>
            <person name="Van de Peer Y."/>
            <person name="Liu Z.J."/>
        </authorList>
    </citation>
    <scope>NUCLEOTIDE SEQUENCE [LARGE SCALE GENOMIC DNA]</scope>
    <source>
        <tissue evidence="10">The whole plant</tissue>
    </source>
</reference>
<dbReference type="SUPFAM" id="SSF54171">
    <property type="entry name" value="DNA-binding domain"/>
    <property type="match status" value="1"/>
</dbReference>
<evidence type="ECO:0000313" key="10">
    <source>
        <dbReference type="EMBL" id="PKU59857.1"/>
    </source>
</evidence>